<evidence type="ECO:0000313" key="1">
    <source>
        <dbReference type="EMBL" id="CEN46365.1"/>
    </source>
</evidence>
<gene>
    <name evidence="1" type="ORF">CCAN11_1060001</name>
</gene>
<dbReference type="EMBL" id="CDOK01000009">
    <property type="protein sequence ID" value="CEN46365.1"/>
    <property type="molecule type" value="Genomic_DNA"/>
</dbReference>
<dbReference type="Proteomes" id="UP000039370">
    <property type="component" value="Unassembled WGS sequence"/>
</dbReference>
<dbReference type="AlphaFoldDB" id="A0A0B7I3X6"/>
<organism evidence="1 2">
    <name type="scientific">Capnocytophaga canimorsus</name>
    <dbReference type="NCBI Taxonomy" id="28188"/>
    <lineage>
        <taxon>Bacteria</taxon>
        <taxon>Pseudomonadati</taxon>
        <taxon>Bacteroidota</taxon>
        <taxon>Flavobacteriia</taxon>
        <taxon>Flavobacteriales</taxon>
        <taxon>Flavobacteriaceae</taxon>
        <taxon>Capnocytophaga</taxon>
    </lineage>
</organism>
<proteinExistence type="predicted"/>
<protein>
    <submittedName>
        <fullName evidence="1">Uncharacterized protein</fullName>
    </submittedName>
</protein>
<accession>A0A0B7I3X6</accession>
<name>A0A0B7I3X6_9FLAO</name>
<evidence type="ECO:0000313" key="2">
    <source>
        <dbReference type="Proteomes" id="UP000039370"/>
    </source>
</evidence>
<sequence>MQEKLHLLIQNPNKRSGMGGINKDFIQKSSGATEKFLNFVLSNRM</sequence>
<reference evidence="2" key="1">
    <citation type="submission" date="2015-01" db="EMBL/GenBank/DDBJ databases">
        <authorList>
            <person name="MANFREDI Pablo"/>
        </authorList>
    </citation>
    <scope>NUCLEOTIDE SEQUENCE [LARGE SCALE GENOMIC DNA]</scope>
    <source>
        <strain evidence="2">Cc11</strain>
    </source>
</reference>